<sequence length="125" mass="14070">MKKIFAYDLDGTLLTHEGVAHPETLKALKLIKEKGHINVIATGRGLMHILPLFETNAVDNIDYLICSNGALIYNMHTKTYEVISSLSPDVFEIILDKFKKYSSILRIDSIDQNQTLLPNGKVPSW</sequence>
<dbReference type="Gene3D" id="3.40.50.1000">
    <property type="entry name" value="HAD superfamily/HAD-like"/>
    <property type="match status" value="1"/>
</dbReference>
<dbReference type="InterPro" id="IPR023214">
    <property type="entry name" value="HAD_sf"/>
</dbReference>
<dbReference type="SUPFAM" id="SSF56784">
    <property type="entry name" value="HAD-like"/>
    <property type="match status" value="1"/>
</dbReference>
<dbReference type="GO" id="GO:0016791">
    <property type="term" value="F:phosphatase activity"/>
    <property type="evidence" value="ECO:0007669"/>
    <property type="project" value="UniProtKB-ARBA"/>
</dbReference>
<evidence type="ECO:0000313" key="2">
    <source>
        <dbReference type="EMBL" id="SYV97952.1"/>
    </source>
</evidence>
<feature type="non-terminal residue" evidence="2">
    <location>
        <position position="125"/>
    </location>
</feature>
<dbReference type="GO" id="GO:0005829">
    <property type="term" value="C:cytosol"/>
    <property type="evidence" value="ECO:0007669"/>
    <property type="project" value="TreeGrafter"/>
</dbReference>
<reference evidence="3" key="1">
    <citation type="submission" date="2018-06" db="EMBL/GenBank/DDBJ databases">
        <authorList>
            <consortium name="Pathogen Informatics"/>
        </authorList>
    </citation>
    <scope>NUCLEOTIDE SEQUENCE [LARGE SCALE GENOMIC DNA]</scope>
    <source>
        <strain evidence="3">NCTC10132</strain>
    </source>
</reference>
<dbReference type="Gene3D" id="3.30.1240.10">
    <property type="match status" value="1"/>
</dbReference>
<dbReference type="InterPro" id="IPR036412">
    <property type="entry name" value="HAD-like_sf"/>
</dbReference>
<dbReference type="NCBIfam" id="TIGR01484">
    <property type="entry name" value="HAD-SF-IIB"/>
    <property type="match status" value="1"/>
</dbReference>
<organism evidence="2 3">
    <name type="scientific">Mycoplasmopsis edwardii</name>
    <dbReference type="NCBI Taxonomy" id="53558"/>
    <lineage>
        <taxon>Bacteria</taxon>
        <taxon>Bacillati</taxon>
        <taxon>Mycoplasmatota</taxon>
        <taxon>Mycoplasmoidales</taxon>
        <taxon>Metamycoplasmataceae</taxon>
        <taxon>Mycoplasmopsis</taxon>
    </lineage>
</organism>
<dbReference type="PROSITE" id="PS01228">
    <property type="entry name" value="COF_1"/>
    <property type="match status" value="1"/>
</dbReference>
<dbReference type="GO" id="GO:0000287">
    <property type="term" value="F:magnesium ion binding"/>
    <property type="evidence" value="ECO:0007669"/>
    <property type="project" value="TreeGrafter"/>
</dbReference>
<name>A0A3B0PMC8_9BACT</name>
<dbReference type="EMBL" id="LS991951">
    <property type="protein sequence ID" value="SYV97952.1"/>
    <property type="molecule type" value="Genomic_DNA"/>
</dbReference>
<protein>
    <submittedName>
        <fullName evidence="2">COF family HAD hydrolase protein</fullName>
    </submittedName>
</protein>
<comment type="cofactor">
    <cofactor evidence="1">
        <name>Mg(2+)</name>
        <dbReference type="ChEBI" id="CHEBI:18420"/>
    </cofactor>
</comment>
<dbReference type="Proteomes" id="UP000257559">
    <property type="component" value="Chromosome"/>
</dbReference>
<dbReference type="PANTHER" id="PTHR10000:SF8">
    <property type="entry name" value="HAD SUPERFAMILY HYDROLASE-LIKE, TYPE 3"/>
    <property type="match status" value="1"/>
</dbReference>
<keyword evidence="3" id="KW-1185">Reference proteome</keyword>
<dbReference type="Pfam" id="PF08282">
    <property type="entry name" value="Hydrolase_3"/>
    <property type="match status" value="1"/>
</dbReference>
<gene>
    <name evidence="2" type="ORF">NCTC10132_01324</name>
</gene>
<evidence type="ECO:0000256" key="1">
    <source>
        <dbReference type="ARBA" id="ARBA00001946"/>
    </source>
</evidence>
<dbReference type="InterPro" id="IPR006379">
    <property type="entry name" value="HAD-SF_hydro_IIB"/>
</dbReference>
<keyword evidence="2" id="KW-0378">Hydrolase</keyword>
<dbReference type="KEGG" id="medw:NCTC10132_01324"/>
<dbReference type="PANTHER" id="PTHR10000">
    <property type="entry name" value="PHOSPHOSERINE PHOSPHATASE"/>
    <property type="match status" value="1"/>
</dbReference>
<evidence type="ECO:0000313" key="3">
    <source>
        <dbReference type="Proteomes" id="UP000257559"/>
    </source>
</evidence>
<proteinExistence type="predicted"/>
<dbReference type="AlphaFoldDB" id="A0A3B0PMC8"/>
<accession>A0A3B0PMC8</accession>